<feature type="compositionally biased region" description="Polar residues" evidence="1">
    <location>
        <begin position="100"/>
        <end position="110"/>
    </location>
</feature>
<name>S3LD25_9SPIR</name>
<keyword evidence="2" id="KW-0812">Transmembrane</keyword>
<dbReference type="InterPro" id="IPR019606">
    <property type="entry name" value="GerMN"/>
</dbReference>
<dbReference type="PATRIC" id="fig|1125702.3.peg.524"/>
<dbReference type="Pfam" id="PF10646">
    <property type="entry name" value="Germane"/>
    <property type="match status" value="1"/>
</dbReference>
<evidence type="ECO:0000313" key="4">
    <source>
        <dbReference type="EMBL" id="EPF47600.1"/>
    </source>
</evidence>
<dbReference type="Proteomes" id="UP000014605">
    <property type="component" value="Unassembled WGS sequence"/>
</dbReference>
<sequence length="342" mass="36931">MIHPMAKRTKRKISLGCLFWIVFILLIAVLFFLNKDTISFVLEKTNARSIFSNNKVEKTQESTQTLPEIQSKEDSAGGAPVTGDGSKEPEQDAKTEPAKLQQNAKQQSADKQPAAPVKPEPANPRNSEQIKKTSPENQTQSASQQSTAQTTAPNAATSKPADERTAQRSTAAVQQQPSVSSSAPSSAAAVPVKPAADKDQSVSVRKAVIYWIRVDADGKLLPKSAVRLMPKSDAPMSDALEALFAAPTVEELKQGVRTLVPPGTKLRSAWVKDGVAFINVSEEFQFNQYGIDGALAQLSQVVFTATEFSTVKSVQFLIEGQKKDYLGAEGVWIGSPLSRTSF</sequence>
<feature type="compositionally biased region" description="Basic and acidic residues" evidence="1">
    <location>
        <begin position="85"/>
        <end position="97"/>
    </location>
</feature>
<evidence type="ECO:0000313" key="5">
    <source>
        <dbReference type="Proteomes" id="UP000014605"/>
    </source>
</evidence>
<evidence type="ECO:0000256" key="2">
    <source>
        <dbReference type="SAM" id="Phobius"/>
    </source>
</evidence>
<organism evidence="4 5">
    <name type="scientific">Treponema vincentii F0403</name>
    <dbReference type="NCBI Taxonomy" id="1125702"/>
    <lineage>
        <taxon>Bacteria</taxon>
        <taxon>Pseudomonadati</taxon>
        <taxon>Spirochaetota</taxon>
        <taxon>Spirochaetia</taxon>
        <taxon>Spirochaetales</taxon>
        <taxon>Treponemataceae</taxon>
        <taxon>Treponema</taxon>
    </lineage>
</organism>
<accession>S3LD25</accession>
<protein>
    <recommendedName>
        <fullName evidence="3">GerMN domain-containing protein</fullName>
    </recommendedName>
</protein>
<feature type="transmembrane region" description="Helical" evidence="2">
    <location>
        <begin position="12"/>
        <end position="33"/>
    </location>
</feature>
<reference evidence="4 5" key="1">
    <citation type="submission" date="2013-04" db="EMBL/GenBank/DDBJ databases">
        <title>The Genome Sequence of Treponema vincentii F0403.</title>
        <authorList>
            <consortium name="The Broad Institute Genomics Platform"/>
            <person name="Earl A."/>
            <person name="Ward D."/>
            <person name="Feldgarden M."/>
            <person name="Gevers D."/>
            <person name="Leonetti C."/>
            <person name="Izard J."/>
            <person name="Walker B."/>
            <person name="Young S."/>
            <person name="Zeng Q."/>
            <person name="Gargeya S."/>
            <person name="Fitzgerald M."/>
            <person name="Haas B."/>
            <person name="Abouelleil A."/>
            <person name="Allen A.W."/>
            <person name="Alvarado L."/>
            <person name="Arachchi H.M."/>
            <person name="Berlin A.M."/>
            <person name="Chapman S.B."/>
            <person name="Gainer-Dewar J."/>
            <person name="Goldberg J."/>
            <person name="Griggs A."/>
            <person name="Gujja S."/>
            <person name="Hansen M."/>
            <person name="Howarth C."/>
            <person name="Imamovic A."/>
            <person name="Ireland A."/>
            <person name="Larimer J."/>
            <person name="McCowan C."/>
            <person name="Murphy C."/>
            <person name="Pearson M."/>
            <person name="Poon T.W."/>
            <person name="Priest M."/>
            <person name="Roberts A."/>
            <person name="Saif S."/>
            <person name="Shea T."/>
            <person name="Sisk P."/>
            <person name="Sykes S."/>
            <person name="Wortman J."/>
            <person name="Nusbaum C."/>
            <person name="Birren B."/>
        </authorList>
    </citation>
    <scope>NUCLEOTIDE SEQUENCE [LARGE SCALE GENOMIC DNA]</scope>
    <source>
        <strain evidence="4 5">F0403</strain>
    </source>
</reference>
<feature type="compositionally biased region" description="Low complexity" evidence="1">
    <location>
        <begin position="171"/>
        <end position="194"/>
    </location>
</feature>
<feature type="compositionally biased region" description="Low complexity" evidence="1">
    <location>
        <begin position="138"/>
        <end position="158"/>
    </location>
</feature>
<keyword evidence="2" id="KW-1133">Transmembrane helix</keyword>
<gene>
    <name evidence="4" type="ORF">HMPREF1222_00502</name>
</gene>
<dbReference type="SMART" id="SM00909">
    <property type="entry name" value="Germane"/>
    <property type="match status" value="1"/>
</dbReference>
<feature type="region of interest" description="Disordered" evidence="1">
    <location>
        <begin position="56"/>
        <end position="198"/>
    </location>
</feature>
<dbReference type="HOGENOM" id="CLU_078248_0_0_12"/>
<dbReference type="AlphaFoldDB" id="S3LD25"/>
<evidence type="ECO:0000256" key="1">
    <source>
        <dbReference type="SAM" id="MobiDB-lite"/>
    </source>
</evidence>
<comment type="caution">
    <text evidence="4">The sequence shown here is derived from an EMBL/GenBank/DDBJ whole genome shotgun (WGS) entry which is preliminary data.</text>
</comment>
<keyword evidence="5" id="KW-1185">Reference proteome</keyword>
<keyword evidence="2" id="KW-0472">Membrane</keyword>
<feature type="domain" description="GerMN" evidence="3">
    <location>
        <begin position="236"/>
        <end position="327"/>
    </location>
</feature>
<evidence type="ECO:0000259" key="3">
    <source>
        <dbReference type="SMART" id="SM00909"/>
    </source>
</evidence>
<proteinExistence type="predicted"/>
<dbReference type="EMBL" id="ATFC01000002">
    <property type="protein sequence ID" value="EPF47600.1"/>
    <property type="molecule type" value="Genomic_DNA"/>
</dbReference>